<dbReference type="AlphaFoldDB" id="A0A6A6W6E7"/>
<gene>
    <name evidence="2" type="ORF">EJ05DRAFT_511873</name>
</gene>
<reference evidence="2" key="1">
    <citation type="journal article" date="2020" name="Stud. Mycol.">
        <title>101 Dothideomycetes genomes: a test case for predicting lifestyles and emergence of pathogens.</title>
        <authorList>
            <person name="Haridas S."/>
            <person name="Albert R."/>
            <person name="Binder M."/>
            <person name="Bloem J."/>
            <person name="Labutti K."/>
            <person name="Salamov A."/>
            <person name="Andreopoulos B."/>
            <person name="Baker S."/>
            <person name="Barry K."/>
            <person name="Bills G."/>
            <person name="Bluhm B."/>
            <person name="Cannon C."/>
            <person name="Castanera R."/>
            <person name="Culley D."/>
            <person name="Daum C."/>
            <person name="Ezra D."/>
            <person name="Gonzalez J."/>
            <person name="Henrissat B."/>
            <person name="Kuo A."/>
            <person name="Liang C."/>
            <person name="Lipzen A."/>
            <person name="Lutzoni F."/>
            <person name="Magnuson J."/>
            <person name="Mondo S."/>
            <person name="Nolan M."/>
            <person name="Ohm R."/>
            <person name="Pangilinan J."/>
            <person name="Park H.-J."/>
            <person name="Ramirez L."/>
            <person name="Alfaro M."/>
            <person name="Sun H."/>
            <person name="Tritt A."/>
            <person name="Yoshinaga Y."/>
            <person name="Zwiers L.-H."/>
            <person name="Turgeon B."/>
            <person name="Goodwin S."/>
            <person name="Spatafora J."/>
            <person name="Crous P."/>
            <person name="Grigoriev I."/>
        </authorList>
    </citation>
    <scope>NUCLEOTIDE SEQUENCE</scope>
    <source>
        <strain evidence="2">CBS 121739</strain>
    </source>
</reference>
<proteinExistence type="predicted"/>
<evidence type="ECO:0000313" key="3">
    <source>
        <dbReference type="Proteomes" id="UP000799437"/>
    </source>
</evidence>
<dbReference type="Proteomes" id="UP000799437">
    <property type="component" value="Unassembled WGS sequence"/>
</dbReference>
<feature type="region of interest" description="Disordered" evidence="1">
    <location>
        <begin position="18"/>
        <end position="183"/>
    </location>
</feature>
<dbReference type="GeneID" id="54489333"/>
<accession>A0A6A6W6E7</accession>
<evidence type="ECO:0000256" key="1">
    <source>
        <dbReference type="SAM" id="MobiDB-lite"/>
    </source>
</evidence>
<feature type="compositionally biased region" description="Basic and acidic residues" evidence="1">
    <location>
        <begin position="57"/>
        <end position="76"/>
    </location>
</feature>
<sequence>MLDPKNLGRTVNSVHVCSSCKEFPQQPRNNTPRTQPEEQIPLDQDNTTQNNPSANEVAHREENEEPHRTVDEHHIGMEGAEGSNAAGNSLPPPAQTQKPNKPVRSGLISKEATKVARDTETHDRPSSNTRLQQAKKAPARPTACSGRKKRARRDDDLVGPATKMARPATCISRRSTMTALHRS</sequence>
<evidence type="ECO:0000313" key="2">
    <source>
        <dbReference type="EMBL" id="KAF2757137.1"/>
    </source>
</evidence>
<dbReference type="RefSeq" id="XP_033599588.1">
    <property type="nucleotide sequence ID" value="XM_033748279.1"/>
</dbReference>
<organism evidence="2 3">
    <name type="scientific">Pseudovirgaria hyperparasitica</name>
    <dbReference type="NCBI Taxonomy" id="470096"/>
    <lineage>
        <taxon>Eukaryota</taxon>
        <taxon>Fungi</taxon>
        <taxon>Dikarya</taxon>
        <taxon>Ascomycota</taxon>
        <taxon>Pezizomycotina</taxon>
        <taxon>Dothideomycetes</taxon>
        <taxon>Dothideomycetes incertae sedis</taxon>
        <taxon>Acrospermales</taxon>
        <taxon>Acrospermaceae</taxon>
        <taxon>Pseudovirgaria</taxon>
    </lineage>
</organism>
<feature type="compositionally biased region" description="Polar residues" evidence="1">
    <location>
        <begin position="44"/>
        <end position="54"/>
    </location>
</feature>
<dbReference type="EMBL" id="ML996574">
    <property type="protein sequence ID" value="KAF2757137.1"/>
    <property type="molecule type" value="Genomic_DNA"/>
</dbReference>
<feature type="compositionally biased region" description="Polar residues" evidence="1">
    <location>
        <begin position="172"/>
        <end position="183"/>
    </location>
</feature>
<feature type="compositionally biased region" description="Basic and acidic residues" evidence="1">
    <location>
        <begin position="111"/>
        <end position="125"/>
    </location>
</feature>
<protein>
    <submittedName>
        <fullName evidence="2">Uncharacterized protein</fullName>
    </submittedName>
</protein>
<keyword evidence="3" id="KW-1185">Reference proteome</keyword>
<name>A0A6A6W6E7_9PEZI</name>